<gene>
    <name evidence="1" type="ORF">QI031_09030</name>
</gene>
<dbReference type="EC" id="2.3.1.-" evidence="1"/>
<keyword evidence="2" id="KW-1185">Reference proteome</keyword>
<dbReference type="KEGG" id="hbq:QI031_09030"/>
<keyword evidence="1" id="KW-0808">Transferase</keyword>
<dbReference type="GO" id="GO:0031470">
    <property type="term" value="C:carboxysome"/>
    <property type="evidence" value="ECO:0007669"/>
    <property type="project" value="UniProtKB-ARBA"/>
</dbReference>
<dbReference type="CDD" id="cd04647">
    <property type="entry name" value="LbH_MAT_like"/>
    <property type="match status" value="1"/>
</dbReference>
<dbReference type="InterPro" id="IPR051159">
    <property type="entry name" value="Hexapeptide_acetyltransf"/>
</dbReference>
<dbReference type="GO" id="GO:0043886">
    <property type="term" value="F:structural constituent of carboxysome shell"/>
    <property type="evidence" value="ECO:0007669"/>
    <property type="project" value="UniProtKB-ARBA"/>
</dbReference>
<name>A0AAJ6NW61_9CYAN</name>
<keyword evidence="1" id="KW-0012">Acyltransferase</keyword>
<evidence type="ECO:0000313" key="2">
    <source>
        <dbReference type="Proteomes" id="UP001223520"/>
    </source>
</evidence>
<dbReference type="InterPro" id="IPR011004">
    <property type="entry name" value="Trimer_LpxA-like_sf"/>
</dbReference>
<dbReference type="AlphaFoldDB" id="A0AAJ6NW61"/>
<dbReference type="SUPFAM" id="SSF51161">
    <property type="entry name" value="Trimeric LpxA-like enzymes"/>
    <property type="match status" value="1"/>
</dbReference>
<dbReference type="Proteomes" id="UP001223520">
    <property type="component" value="Chromosome"/>
</dbReference>
<organism evidence="1 2">
    <name type="scientific">Halotia branconii CENA392</name>
    <dbReference type="NCBI Taxonomy" id="1539056"/>
    <lineage>
        <taxon>Bacteria</taxon>
        <taxon>Bacillati</taxon>
        <taxon>Cyanobacteriota</taxon>
        <taxon>Cyanophyceae</taxon>
        <taxon>Nostocales</taxon>
        <taxon>Nodulariaceae</taxon>
        <taxon>Halotia</taxon>
    </lineage>
</organism>
<reference evidence="1 2" key="1">
    <citation type="journal article" date="2023" name="Limnol Oceanogr Lett">
        <title>Environmental adaptations by the intertidal Antarctic cyanobacterium Halotia branconii CENA392 as revealed using long-read genome sequencing.</title>
        <authorList>
            <person name="Dextro R.B."/>
            <person name="Delbaje E."/>
            <person name="Freitas P.N.N."/>
            <person name="Geraldes V."/>
            <person name="Pinto E."/>
            <person name="Long P.F."/>
            <person name="Fiore M.F."/>
        </authorList>
    </citation>
    <scope>NUCLEOTIDE SEQUENCE [LARGE SCALE GENOMIC DNA]</scope>
    <source>
        <strain evidence="1 2">CENA392</strain>
    </source>
</reference>
<dbReference type="PANTHER" id="PTHR23416:SF78">
    <property type="entry name" value="LIPOPOLYSACCHARIDE BIOSYNTHESIS O-ACETYL TRANSFERASE WBBJ-RELATED"/>
    <property type="match status" value="1"/>
</dbReference>
<protein>
    <submittedName>
        <fullName evidence="1">Acyltransferase</fullName>
        <ecNumber evidence="1">2.3.1.-</ecNumber>
    </submittedName>
</protein>
<dbReference type="Gene3D" id="2.160.10.10">
    <property type="entry name" value="Hexapeptide repeat proteins"/>
    <property type="match status" value="1"/>
</dbReference>
<proteinExistence type="predicted"/>
<dbReference type="RefSeq" id="WP_281484847.1">
    <property type="nucleotide sequence ID" value="NZ_CP124543.1"/>
</dbReference>
<dbReference type="GO" id="GO:0016746">
    <property type="term" value="F:acyltransferase activity"/>
    <property type="evidence" value="ECO:0007669"/>
    <property type="project" value="UniProtKB-KW"/>
</dbReference>
<accession>A0AAJ6NW61</accession>
<dbReference type="PANTHER" id="PTHR23416">
    <property type="entry name" value="SIALIC ACID SYNTHASE-RELATED"/>
    <property type="match status" value="1"/>
</dbReference>
<dbReference type="EMBL" id="CP124543">
    <property type="protein sequence ID" value="WGV27608.1"/>
    <property type="molecule type" value="Genomic_DNA"/>
</dbReference>
<sequence>MVAVLVALLPSKLKILVLKMMGHEIGKNVYIGMSILNIKKITLKDDVRIKNFNYLKNLSHLTMMEKSAIDGSFNWFTASKTHDYGQEGFGCITIGERTRILSRHYLDLQEQIIIGKKCLIAGSSSSFYTHTIIADPDYRETNKPIIIGDYCYIASHCILLPGAGIGSFTLVGAGSVITKNFLDKNYVLVAGNPANVKKSYPKDAKFFTNNVKPREVKLEKSEASLNQK</sequence>
<evidence type="ECO:0000313" key="1">
    <source>
        <dbReference type="EMBL" id="WGV27608.1"/>
    </source>
</evidence>